<accession>A0A7V8RAC5</accession>
<sequence length="330" mass="35623">MTLFSLLDQSVRFANVPASDALEATLEAARLADRLGYHRLWVSEHHASRFLCGSAPEILIAAMGAHTRRIRLGSGGVMLPHYSAYKVAEQFAVLSNLYPGRIDLGVGRAPGGEMRVAAALSAPHPPSFREFPSQVADLVSYMYGSLTEPRLSPEPAGDVPVWILGTSPDSAMLAGALGLPYALALFINPQASPELTDLYRRNFRPSAQLAEPYVMLATTAFACDDAERAELLRKNYFLNIARLLGGGTQPAVSPEESRDMGFTEREAMIIGAQARIAAFGTPDAVRSKVLALAQAFGADEVMISCNAYHQQDRLRAIELFAQSMALVEAA</sequence>
<dbReference type="AlphaFoldDB" id="A0A7V8RAC5"/>
<organism evidence="3 4">
    <name type="scientific">Sphingomonas ursincola</name>
    <dbReference type="NCBI Taxonomy" id="56361"/>
    <lineage>
        <taxon>Bacteria</taxon>
        <taxon>Pseudomonadati</taxon>
        <taxon>Pseudomonadota</taxon>
        <taxon>Alphaproteobacteria</taxon>
        <taxon>Sphingomonadales</taxon>
        <taxon>Sphingomonadaceae</taxon>
        <taxon>Sphingomonas</taxon>
    </lineage>
</organism>
<dbReference type="RefSeq" id="WP_181266036.1">
    <property type="nucleotide sequence ID" value="NZ_BAAAGB010000002.1"/>
</dbReference>
<evidence type="ECO:0000313" key="3">
    <source>
        <dbReference type="EMBL" id="MBA1372805.1"/>
    </source>
</evidence>
<comment type="similarity">
    <text evidence="1">To bacterial alkanal monooxygenase alpha and beta chains.</text>
</comment>
<dbReference type="InterPro" id="IPR036661">
    <property type="entry name" value="Luciferase-like_sf"/>
</dbReference>
<dbReference type="GO" id="GO:0005829">
    <property type="term" value="C:cytosol"/>
    <property type="evidence" value="ECO:0007669"/>
    <property type="project" value="TreeGrafter"/>
</dbReference>
<dbReference type="Pfam" id="PF00296">
    <property type="entry name" value="Bac_luciferase"/>
    <property type="match status" value="1"/>
</dbReference>
<proteinExistence type="predicted"/>
<dbReference type="PANTHER" id="PTHR30137:SF20">
    <property type="entry name" value="N-ACETYL-S-ALKYLCYSTEINE MONOOXYGENASE"/>
    <property type="match status" value="1"/>
</dbReference>
<evidence type="ECO:0000256" key="1">
    <source>
        <dbReference type="ARBA" id="ARBA00007789"/>
    </source>
</evidence>
<dbReference type="PANTHER" id="PTHR30137">
    <property type="entry name" value="LUCIFERASE-LIKE MONOOXYGENASE"/>
    <property type="match status" value="1"/>
</dbReference>
<feature type="domain" description="Luciferase-like" evidence="2">
    <location>
        <begin position="17"/>
        <end position="298"/>
    </location>
</feature>
<protein>
    <submittedName>
        <fullName evidence="3">LLM class flavin-dependent oxidoreductase</fullName>
    </submittedName>
</protein>
<gene>
    <name evidence="3" type="ORF">FG486_00510</name>
</gene>
<reference evidence="3 4" key="1">
    <citation type="journal article" date="1994" name="Int. J. Syst. Bacteriol.">
        <title>Phylogenetic positions of novel aerobic, bacteriochlorophyll a-containing bacteria and description of Roseococcus thiosulfatophilus gen. nov., sp. nov., Erythromicrobium ramosum gen. nov., sp. nov., and Erythrobacter litoralis sp. nov.</title>
        <authorList>
            <person name="Yurkov V."/>
            <person name="Stackebrandt E."/>
            <person name="Holmes A."/>
            <person name="Fuerst J.A."/>
            <person name="Hugenholtz P."/>
            <person name="Golecki J."/>
            <person name="Gad'on N."/>
            <person name="Gorlenko V.M."/>
            <person name="Kompantseva E.I."/>
            <person name="Drews G."/>
        </authorList>
    </citation>
    <scope>NUCLEOTIDE SEQUENCE [LARGE SCALE GENOMIC DNA]</scope>
    <source>
        <strain evidence="3 4">KR-99</strain>
    </source>
</reference>
<dbReference type="SUPFAM" id="SSF51679">
    <property type="entry name" value="Bacterial luciferase-like"/>
    <property type="match status" value="1"/>
</dbReference>
<comment type="caution">
    <text evidence="3">The sequence shown here is derived from an EMBL/GenBank/DDBJ whole genome shotgun (WGS) entry which is preliminary data.</text>
</comment>
<dbReference type="EMBL" id="VDES01000001">
    <property type="protein sequence ID" value="MBA1372805.1"/>
    <property type="molecule type" value="Genomic_DNA"/>
</dbReference>
<dbReference type="NCBIfam" id="TIGR03558">
    <property type="entry name" value="oxido_grp_1"/>
    <property type="match status" value="1"/>
</dbReference>
<dbReference type="Proteomes" id="UP000589292">
    <property type="component" value="Unassembled WGS sequence"/>
</dbReference>
<keyword evidence="4" id="KW-1185">Reference proteome</keyword>
<dbReference type="InterPro" id="IPR050766">
    <property type="entry name" value="Bact_Lucif_Oxidored"/>
</dbReference>
<dbReference type="Gene3D" id="3.20.20.30">
    <property type="entry name" value="Luciferase-like domain"/>
    <property type="match status" value="1"/>
</dbReference>
<dbReference type="GO" id="GO:0016705">
    <property type="term" value="F:oxidoreductase activity, acting on paired donors, with incorporation or reduction of molecular oxygen"/>
    <property type="evidence" value="ECO:0007669"/>
    <property type="project" value="InterPro"/>
</dbReference>
<evidence type="ECO:0000313" key="4">
    <source>
        <dbReference type="Proteomes" id="UP000589292"/>
    </source>
</evidence>
<dbReference type="InterPro" id="IPR011251">
    <property type="entry name" value="Luciferase-like_dom"/>
</dbReference>
<name>A0A7V8RAC5_9SPHN</name>
<dbReference type="InterPro" id="IPR019949">
    <property type="entry name" value="CmoO-like"/>
</dbReference>
<evidence type="ECO:0000259" key="2">
    <source>
        <dbReference type="Pfam" id="PF00296"/>
    </source>
</evidence>